<dbReference type="Proteomes" id="UP001596378">
    <property type="component" value="Unassembled WGS sequence"/>
</dbReference>
<dbReference type="RefSeq" id="WP_378045338.1">
    <property type="nucleotide sequence ID" value="NZ_JBHMDN010000007.1"/>
</dbReference>
<evidence type="ECO:0000313" key="1">
    <source>
        <dbReference type="EMBL" id="MFC7148368.1"/>
    </source>
</evidence>
<evidence type="ECO:0000313" key="2">
    <source>
        <dbReference type="Proteomes" id="UP001596378"/>
    </source>
</evidence>
<keyword evidence="2" id="KW-1185">Reference proteome</keyword>
<dbReference type="EMBL" id="JBHTAI010000004">
    <property type="protein sequence ID" value="MFC7148368.1"/>
    <property type="molecule type" value="Genomic_DNA"/>
</dbReference>
<sequence length="55" mass="5901">MISITEAHVDSLALNAAASKNGRDLVKKNSFPLLCRSEDDTLLFGECKGSGSEPY</sequence>
<name>A0ABW2F578_9BACL</name>
<protein>
    <submittedName>
        <fullName evidence="1">Uncharacterized protein</fullName>
    </submittedName>
</protein>
<organism evidence="1 2">
    <name type="scientific">Cohnella cellulosilytica</name>
    <dbReference type="NCBI Taxonomy" id="986710"/>
    <lineage>
        <taxon>Bacteria</taxon>
        <taxon>Bacillati</taxon>
        <taxon>Bacillota</taxon>
        <taxon>Bacilli</taxon>
        <taxon>Bacillales</taxon>
        <taxon>Paenibacillaceae</taxon>
        <taxon>Cohnella</taxon>
    </lineage>
</organism>
<accession>A0ABW2F578</accession>
<reference evidence="2" key="1">
    <citation type="journal article" date="2019" name="Int. J. Syst. Evol. Microbiol.">
        <title>The Global Catalogue of Microorganisms (GCM) 10K type strain sequencing project: providing services to taxonomists for standard genome sequencing and annotation.</title>
        <authorList>
            <consortium name="The Broad Institute Genomics Platform"/>
            <consortium name="The Broad Institute Genome Sequencing Center for Infectious Disease"/>
            <person name="Wu L."/>
            <person name="Ma J."/>
        </authorList>
    </citation>
    <scope>NUCLEOTIDE SEQUENCE [LARGE SCALE GENOMIC DNA]</scope>
    <source>
        <strain evidence="2">KCTC 12907</strain>
    </source>
</reference>
<comment type="caution">
    <text evidence="1">The sequence shown here is derived from an EMBL/GenBank/DDBJ whole genome shotgun (WGS) entry which is preliminary data.</text>
</comment>
<gene>
    <name evidence="1" type="ORF">ACFQMJ_07520</name>
</gene>
<proteinExistence type="predicted"/>